<dbReference type="EMBL" id="CP015136">
    <property type="protein sequence ID" value="AMY09032.1"/>
    <property type="molecule type" value="Genomic_DNA"/>
</dbReference>
<dbReference type="PATRIC" id="fig|1813736.3.peg.2352"/>
<keyword evidence="1 4" id="KW-0349">Heme</keyword>
<dbReference type="InterPro" id="IPR051395">
    <property type="entry name" value="Cytochrome_c_Peroxidase/MauG"/>
</dbReference>
<protein>
    <recommendedName>
        <fullName evidence="6">Cytochrome c domain-containing protein</fullName>
    </recommendedName>
</protein>
<evidence type="ECO:0000259" key="6">
    <source>
        <dbReference type="PROSITE" id="PS51007"/>
    </source>
</evidence>
<dbReference type="PANTHER" id="PTHR30600">
    <property type="entry name" value="CYTOCHROME C PEROXIDASE-RELATED"/>
    <property type="match status" value="1"/>
</dbReference>
<accession>A0A143PKB9</accession>
<evidence type="ECO:0000256" key="3">
    <source>
        <dbReference type="ARBA" id="ARBA00023004"/>
    </source>
</evidence>
<dbReference type="GO" id="GO:0004130">
    <property type="term" value="F:cytochrome-c peroxidase activity"/>
    <property type="evidence" value="ECO:0007669"/>
    <property type="project" value="TreeGrafter"/>
</dbReference>
<gene>
    <name evidence="7" type="ORF">LuPra_02241</name>
</gene>
<evidence type="ECO:0000256" key="2">
    <source>
        <dbReference type="ARBA" id="ARBA00022723"/>
    </source>
</evidence>
<proteinExistence type="predicted"/>
<dbReference type="Gene3D" id="1.10.760.10">
    <property type="entry name" value="Cytochrome c-like domain"/>
    <property type="match status" value="1"/>
</dbReference>
<sequence>MIARLPPWMPADPRDGSASRTPVGPAPRPRPTTTRPLHVAIAVLATLSLACTRERPAEYQAAAAAPPAQAGLVRPLDDDSSDQIVSWVDGTVVTDWHSEQARRDRAIAAYLADADPGHAAAYGFRAGQTPQLAWRWFQDNPVGFNGVPFVLFKTLLDLDPNHQNPELRAIARIWKRQATVPVAGGGTNSEWTFDHIGIAANPSDYVDGVLRPAAERHANLPYGFAFENPQTFTPLSRTQSAVLDGSLLARRVFKNTALLVAKITTTAHEENWERDRPGFGSPGTTDRVSLSCAACHVGRVLVSGKMRYLPGMPNTEIEAQYYSKLLMLTAGALVQSGFDPASTSPVNPANIKPRTSVVKALYTEMIDKARHRPESLYGSSPADIARGKQQTLVVADAFPSVIQDVIALGVKTHFIYHVVAKNNAYKQRLPDVFEDRPGQMDAFGIASGLVAIHTRRRDNSFMDFVQRDNPKSPFFTGFSIANGLPADVAGMTAPAADARMASDRTFASLSVWAPPVPAPIDIKSVTWATQRYHANWDGNQGASSRTLASGASATGDPRMVNVRIHEPLNPFIDNLPPPPYPFASVDLARAREGKAIFRDTCATCHAPRNERIYPWQMLGVDPNRTMVNTSVSRYGLAALVMEACVIYGMNHKGEPGAEWCMPKGDWNARLDEYFRDTPRRVAERTSGYKADMLHGIWAQAPYLHNGSVPTLGQLLCPSTRPARFLRGNLHYDEALVGFEWADRPKARYAPGESMLVKEYDTTVPGRSNTGHRFGADLCPDTKGLDPIADRKEIETRITGSRVGALLAYLKTL</sequence>
<dbReference type="SUPFAM" id="SSF46626">
    <property type="entry name" value="Cytochrome c"/>
    <property type="match status" value="1"/>
</dbReference>
<keyword evidence="8" id="KW-1185">Reference proteome</keyword>
<dbReference type="GO" id="GO:0009055">
    <property type="term" value="F:electron transfer activity"/>
    <property type="evidence" value="ECO:0007669"/>
    <property type="project" value="InterPro"/>
</dbReference>
<evidence type="ECO:0000313" key="8">
    <source>
        <dbReference type="Proteomes" id="UP000076079"/>
    </source>
</evidence>
<evidence type="ECO:0000313" key="7">
    <source>
        <dbReference type="EMBL" id="AMY09032.1"/>
    </source>
</evidence>
<keyword evidence="2 4" id="KW-0479">Metal-binding</keyword>
<evidence type="ECO:0000256" key="4">
    <source>
        <dbReference type="PROSITE-ProRule" id="PRU00433"/>
    </source>
</evidence>
<dbReference type="STRING" id="1855912.LuPra_02241"/>
<reference evidence="7 8" key="1">
    <citation type="journal article" date="2016" name="Genome Announc.">
        <title>First Complete Genome Sequence of a Subdivision 6 Acidobacterium Strain.</title>
        <authorList>
            <person name="Huang S."/>
            <person name="Vieira S."/>
            <person name="Bunk B."/>
            <person name="Riedel T."/>
            <person name="Sproer C."/>
            <person name="Overmann J."/>
        </authorList>
    </citation>
    <scope>NUCLEOTIDE SEQUENCE [LARGE SCALE GENOMIC DNA]</scope>
    <source>
        <strain evidence="8">DSM 100886 HEG_-6_39</strain>
    </source>
</reference>
<dbReference type="InterPro" id="IPR009056">
    <property type="entry name" value="Cyt_c-like_dom"/>
</dbReference>
<name>A0A143PKB9_LUTPR</name>
<dbReference type="GO" id="GO:0046872">
    <property type="term" value="F:metal ion binding"/>
    <property type="evidence" value="ECO:0007669"/>
    <property type="project" value="UniProtKB-KW"/>
</dbReference>
<evidence type="ECO:0000256" key="1">
    <source>
        <dbReference type="ARBA" id="ARBA00022617"/>
    </source>
</evidence>
<organism evidence="7 8">
    <name type="scientific">Luteitalea pratensis</name>
    <dbReference type="NCBI Taxonomy" id="1855912"/>
    <lineage>
        <taxon>Bacteria</taxon>
        <taxon>Pseudomonadati</taxon>
        <taxon>Acidobacteriota</taxon>
        <taxon>Vicinamibacteria</taxon>
        <taxon>Vicinamibacterales</taxon>
        <taxon>Vicinamibacteraceae</taxon>
        <taxon>Luteitalea</taxon>
    </lineage>
</organism>
<dbReference type="PANTHER" id="PTHR30600:SF9">
    <property type="entry name" value="BLR7738 PROTEIN"/>
    <property type="match status" value="1"/>
</dbReference>
<feature type="domain" description="Cytochrome c" evidence="6">
    <location>
        <begin position="588"/>
        <end position="812"/>
    </location>
</feature>
<reference evidence="8" key="2">
    <citation type="submission" date="2016-04" db="EMBL/GenBank/DDBJ databases">
        <title>First Complete Genome Sequence of a Subdivision 6 Acidobacterium.</title>
        <authorList>
            <person name="Huang S."/>
            <person name="Vieira S."/>
            <person name="Bunk B."/>
            <person name="Riedel T."/>
            <person name="Sproeer C."/>
            <person name="Overmann J."/>
        </authorList>
    </citation>
    <scope>NUCLEOTIDE SEQUENCE [LARGE SCALE GENOMIC DNA]</scope>
    <source>
        <strain evidence="8">DSM 100886 HEG_-6_39</strain>
    </source>
</reference>
<dbReference type="InterPro" id="IPR036909">
    <property type="entry name" value="Cyt_c-like_dom_sf"/>
</dbReference>
<keyword evidence="3 4" id="KW-0408">Iron</keyword>
<dbReference type="AlphaFoldDB" id="A0A143PKB9"/>
<dbReference type="Proteomes" id="UP000076079">
    <property type="component" value="Chromosome"/>
</dbReference>
<dbReference type="Pfam" id="PF21419">
    <property type="entry name" value="RoxA-like_Cyt-c"/>
    <property type="match status" value="1"/>
</dbReference>
<feature type="region of interest" description="Disordered" evidence="5">
    <location>
        <begin position="1"/>
        <end position="35"/>
    </location>
</feature>
<dbReference type="PROSITE" id="PS51007">
    <property type="entry name" value="CYTC"/>
    <property type="match status" value="1"/>
</dbReference>
<dbReference type="GO" id="GO:0020037">
    <property type="term" value="F:heme binding"/>
    <property type="evidence" value="ECO:0007669"/>
    <property type="project" value="InterPro"/>
</dbReference>
<dbReference type="KEGG" id="abac:LuPra_02241"/>
<evidence type="ECO:0000256" key="5">
    <source>
        <dbReference type="SAM" id="MobiDB-lite"/>
    </source>
</evidence>